<evidence type="ECO:0000313" key="10">
    <source>
        <dbReference type="Proteomes" id="UP000826014"/>
    </source>
</evidence>
<protein>
    <submittedName>
        <fullName evidence="9">Lipoprotein releasing system</fullName>
    </submittedName>
</protein>
<keyword evidence="4 7" id="KW-0812">Transmembrane</keyword>
<dbReference type="InterPro" id="IPR051447">
    <property type="entry name" value="Lipoprotein-release_system"/>
</dbReference>
<keyword evidence="10" id="KW-1185">Reference proteome</keyword>
<keyword evidence="9" id="KW-0449">Lipoprotein</keyword>
<dbReference type="PANTHER" id="PTHR30489:SF0">
    <property type="entry name" value="LIPOPROTEIN-RELEASING SYSTEM TRANSMEMBRANE PROTEIN LOLE"/>
    <property type="match status" value="1"/>
</dbReference>
<feature type="transmembrane region" description="Helical" evidence="7">
    <location>
        <begin position="494"/>
        <end position="519"/>
    </location>
</feature>
<dbReference type="RefSeq" id="WP_215216977.1">
    <property type="nucleotide sequence ID" value="NZ_CP075587.1"/>
</dbReference>
<proteinExistence type="inferred from homology"/>
<organism evidence="9 10">
    <name type="scientific">Candidatus Rhabdochlamydia oedothoracis</name>
    <dbReference type="NCBI Taxonomy" id="2720720"/>
    <lineage>
        <taxon>Bacteria</taxon>
        <taxon>Pseudomonadati</taxon>
        <taxon>Chlamydiota</taxon>
        <taxon>Chlamydiia</taxon>
        <taxon>Parachlamydiales</taxon>
        <taxon>Candidatus Rhabdochlamydiaceae</taxon>
        <taxon>Candidatus Rhabdochlamydia</taxon>
    </lineage>
</organism>
<dbReference type="InterPro" id="IPR003838">
    <property type="entry name" value="ABC3_permease_C"/>
</dbReference>
<evidence type="ECO:0000256" key="6">
    <source>
        <dbReference type="ARBA" id="ARBA00023136"/>
    </source>
</evidence>
<evidence type="ECO:0000259" key="8">
    <source>
        <dbReference type="Pfam" id="PF02687"/>
    </source>
</evidence>
<keyword evidence="6 7" id="KW-0472">Membrane</keyword>
<feature type="transmembrane region" description="Helical" evidence="7">
    <location>
        <begin position="539"/>
        <end position="565"/>
    </location>
</feature>
<accession>A0ABX8V0W2</accession>
<feature type="transmembrane region" description="Helical" evidence="7">
    <location>
        <begin position="602"/>
        <end position="623"/>
    </location>
</feature>
<name>A0ABX8V0W2_9BACT</name>
<evidence type="ECO:0000313" key="9">
    <source>
        <dbReference type="EMBL" id="QYF48858.1"/>
    </source>
</evidence>
<evidence type="ECO:0000256" key="5">
    <source>
        <dbReference type="ARBA" id="ARBA00022989"/>
    </source>
</evidence>
<keyword evidence="5 7" id="KW-1133">Transmembrane helix</keyword>
<evidence type="ECO:0000256" key="7">
    <source>
        <dbReference type="SAM" id="Phobius"/>
    </source>
</evidence>
<evidence type="ECO:0000256" key="2">
    <source>
        <dbReference type="ARBA" id="ARBA00005236"/>
    </source>
</evidence>
<evidence type="ECO:0000256" key="3">
    <source>
        <dbReference type="ARBA" id="ARBA00022475"/>
    </source>
</evidence>
<dbReference type="PANTHER" id="PTHR30489">
    <property type="entry name" value="LIPOPROTEIN-RELEASING SYSTEM TRANSMEMBRANE PROTEIN LOLE"/>
    <property type="match status" value="1"/>
</dbReference>
<comment type="subcellular location">
    <subcellularLocation>
        <location evidence="1">Cell membrane</location>
        <topology evidence="1">Multi-pass membrane protein</topology>
    </subcellularLocation>
</comment>
<evidence type="ECO:0000256" key="1">
    <source>
        <dbReference type="ARBA" id="ARBA00004651"/>
    </source>
</evidence>
<sequence length="637" mass="71777">MFELKIAFKYLIPRKKHLSSALISLLSIFVLSLVVWLIVVFLSITDGIENNWKAKLTTVHSAIKINPTDAYFSSYYYQVDALAHKSQYCHKTIREKVLSSKTDPYDENYDQELPLHFKEKEQTKDLAKELYAILGRIENTHKITYQDFELSGAMLRLQMIRKKPKEQATQSYLTQASYLSSFPEKNPFLDTLIVPLKTDELTRLFSQSQINDALHVIAIKSLKPKYSWEIPISMIPEQVSLPAQASISDLSYVLLTENEGAFPDFQKGMIKKIQQEVYFIKKNKSSYLIDKPIFLEKSCLFHVVKIEATPQAKTLKDLFFTIEIPFKNYLLRGKVSGDGLEVAEGRWCKPSVVLGQETGVFLAKSFQDQGVQVADRGYLSYSSLSMSSVQEQRLPIFVAGFYDPGPLFSGYKSILVPPRITQTINASNASFHLNKTESNGVLIWVDNLTDTDFIKKELEKQLEEEGIAAYWKITPFTEYDFAKDMLQQFASDRYLFTLVGVIILMVACCNIVSQLVILVDNKKKEIGILLAMGASKKSILFIFGFCGMIMGLMSSCIGIAAGLFTLRHLDLVISTLSLLQGQALLNPVFFGQTIPSAFSSQAIQFVFIATPILSLFAALAPAIKTCYLNVSAILRSE</sequence>
<keyword evidence="3" id="KW-1003">Cell membrane</keyword>
<reference evidence="9 10" key="1">
    <citation type="journal article" date="2022" name="bioRxiv">
        <title>Ecology and evolution of chlamydial symbionts of arthropods.</title>
        <authorList>
            <person name="Halter T."/>
            <person name="Koestlbacher S."/>
            <person name="Collingro A."/>
            <person name="Sixt B.S."/>
            <person name="Toenshoff E.R."/>
            <person name="Hendrickx F."/>
            <person name="Kostanjsek R."/>
            <person name="Horn M."/>
        </authorList>
    </citation>
    <scope>NUCLEOTIDE SEQUENCE [LARGE SCALE GENOMIC DNA]</scope>
    <source>
        <strain evidence="9">W744xW776</strain>
    </source>
</reference>
<dbReference type="Pfam" id="PF02687">
    <property type="entry name" value="FtsX"/>
    <property type="match status" value="1"/>
</dbReference>
<comment type="similarity">
    <text evidence="2">Belongs to the ABC-4 integral membrane protein family. LolC/E subfamily.</text>
</comment>
<dbReference type="EMBL" id="CP075587">
    <property type="protein sequence ID" value="QYF48858.1"/>
    <property type="molecule type" value="Genomic_DNA"/>
</dbReference>
<gene>
    <name evidence="9" type="ORF">RHABOEDO_001090</name>
</gene>
<evidence type="ECO:0000256" key="4">
    <source>
        <dbReference type="ARBA" id="ARBA00022692"/>
    </source>
</evidence>
<feature type="transmembrane region" description="Helical" evidence="7">
    <location>
        <begin position="21"/>
        <end position="44"/>
    </location>
</feature>
<feature type="domain" description="ABC3 transporter permease C-terminal" evidence="8">
    <location>
        <begin position="498"/>
        <end position="629"/>
    </location>
</feature>
<dbReference type="Proteomes" id="UP000826014">
    <property type="component" value="Chromosome"/>
</dbReference>